<sequence>MKKIFLALTLALGLTYAQAQDGQEIIPPGPHINFVNSSYDFGDITQGDKVAYTFEFTNDGDAPLVISNVRTTCGCTASNWPREAIAPGESSKIDVTFNSRGKIGHQNKVITIMSNASNNPERVKIVTNVLLPETTPEGEGS</sequence>
<comment type="caution">
    <text evidence="2">The sequence shown here is derived from an EMBL/GenBank/DDBJ whole genome shotgun (WGS) entry which is preliminary data.</text>
</comment>
<dbReference type="InterPro" id="IPR013783">
    <property type="entry name" value="Ig-like_fold"/>
</dbReference>
<organism evidence="2 3">
    <name type="scientific">Reichenbachiella ulvae</name>
    <dbReference type="NCBI Taxonomy" id="2980104"/>
    <lineage>
        <taxon>Bacteria</taxon>
        <taxon>Pseudomonadati</taxon>
        <taxon>Bacteroidota</taxon>
        <taxon>Cytophagia</taxon>
        <taxon>Cytophagales</taxon>
        <taxon>Reichenbachiellaceae</taxon>
        <taxon>Reichenbachiella</taxon>
    </lineage>
</organism>
<dbReference type="Gene3D" id="2.60.40.10">
    <property type="entry name" value="Immunoglobulins"/>
    <property type="match status" value="1"/>
</dbReference>
<keyword evidence="1" id="KW-0732">Signal</keyword>
<evidence type="ECO:0000313" key="2">
    <source>
        <dbReference type="EMBL" id="MCV9385546.1"/>
    </source>
</evidence>
<protein>
    <submittedName>
        <fullName evidence="2">DUF1573 domain-containing protein</fullName>
    </submittedName>
</protein>
<keyword evidence="3" id="KW-1185">Reference proteome</keyword>
<name>A0ABT3CPP4_9BACT</name>
<feature type="chain" id="PRO_5047490636" evidence="1">
    <location>
        <begin position="20"/>
        <end position="141"/>
    </location>
</feature>
<reference evidence="2 3" key="1">
    <citation type="submission" date="2022-10" db="EMBL/GenBank/DDBJ databases">
        <title>Comparative genomics and taxonomic characterization of three novel marine species of genus Reichenbachiella exhibiting antioxidant and polysaccharide degradation activities.</title>
        <authorList>
            <person name="Muhammad N."/>
            <person name="Lee Y.-J."/>
            <person name="Ko J."/>
            <person name="Kim S.-G."/>
        </authorList>
    </citation>
    <scope>NUCLEOTIDE SEQUENCE [LARGE SCALE GENOMIC DNA]</scope>
    <source>
        <strain evidence="2 3">ABR2-5</strain>
    </source>
</reference>
<gene>
    <name evidence="2" type="ORF">N7U62_02675</name>
</gene>
<dbReference type="PANTHER" id="PTHR37833">
    <property type="entry name" value="LIPOPROTEIN-RELATED"/>
    <property type="match status" value="1"/>
</dbReference>
<evidence type="ECO:0000256" key="1">
    <source>
        <dbReference type="SAM" id="SignalP"/>
    </source>
</evidence>
<dbReference type="Pfam" id="PF07610">
    <property type="entry name" value="DUF1573"/>
    <property type="match status" value="1"/>
</dbReference>
<feature type="signal peptide" evidence="1">
    <location>
        <begin position="1"/>
        <end position="19"/>
    </location>
</feature>
<evidence type="ECO:0000313" key="3">
    <source>
        <dbReference type="Proteomes" id="UP001300692"/>
    </source>
</evidence>
<accession>A0ABT3CPP4</accession>
<dbReference type="PANTHER" id="PTHR37833:SF1">
    <property type="entry name" value="SIGNAL PEPTIDE PROTEIN"/>
    <property type="match status" value="1"/>
</dbReference>
<proteinExistence type="predicted"/>
<dbReference type="Proteomes" id="UP001300692">
    <property type="component" value="Unassembled WGS sequence"/>
</dbReference>
<dbReference type="EMBL" id="JAOYOD010000001">
    <property type="protein sequence ID" value="MCV9385546.1"/>
    <property type="molecule type" value="Genomic_DNA"/>
</dbReference>
<dbReference type="InterPro" id="IPR011467">
    <property type="entry name" value="DUF1573"/>
</dbReference>
<dbReference type="RefSeq" id="WP_264136332.1">
    <property type="nucleotide sequence ID" value="NZ_JAOYOD010000001.1"/>
</dbReference>